<sequence>MEGGSEGGGEEASRMTSGQSDAPDAAEDSGVNVPIPEGGSEEQAGTDQTVSHSLMGVSGTELALLEPSGSEQYDGGQLVPLPPYPSQHFSESQGEGTQRGYNEEDDGDELVVLDPDHPLMKRFQSVLKDHLSKQLERLNMDLQEKVAMEKVEAAQREGLGVQLYSVQLELARLQARLEEHHEANMQVSTQRRQLQQQLDFTKFQHQNTTTQAGKQRARVTQLQTELESLATRLLYMQEVSDDLRSDIAVMKNASRKAETEKTQAEKQKYNQDLYVERLTKNMEKLTEEIAMYEVQAAAQSEETQAAKQALAEAQMEMEALEVENKQLMQQWNSSLLGMKKRDEAYTAMQDALSQGSHEVRSLDTEIDGFKKSITAEEERNELLTVLLNRAQLDMSTWRKLISQSQGQQEALQSQYSAYTRMLHESEATFARLNVECNVRQSEVMGLRKQVEKESATRLTLEERIMGKLQEQLTHDSAAKYSRRVTSKMAAQKRDLEAQLSSVENELAQVTLAASEAKQRVENLGQTLTLLDQEITQRHDLLTASEAQIAKQVTVIKHKQATINVYNKKIQQIVATTGHEDLGPLEIRASTLSKELEEVGAGIKEQQQFWLRQQGELVRLSQEKQAQSSALQSLQTQLTILQQRKVRTESEIEQERREQSELEQHMKSLRGDMLKLNSLLSDNGQLRQALEQGNVLMENHFLSRLKEAERDAIEMQMKLEKIQEEKERLLNSLVEAERQIMLWDKKTQLVRETRSAVDSEIGQGDIRTMKTEIHRMEVRYSQLRGPGTPVTGQTTTNTDLHNILLGLRRKIADTHKQAEHCEGVLTELRESQSSLSSRLREKQQQLTELRSASTVLAHDLHHLQDTKDKNLARLVALQSRTKQLQLVRDERYSPVASSEGPLVSATQREEARLSSVAAVLQRVCQELPQHQGALRRITLALSTHVQESQ</sequence>
<feature type="coiled-coil region" evidence="1">
    <location>
        <begin position="616"/>
        <end position="671"/>
    </location>
</feature>
<evidence type="ECO:0008006" key="5">
    <source>
        <dbReference type="Google" id="ProtNLM"/>
    </source>
</evidence>
<feature type="compositionally biased region" description="Polar residues" evidence="2">
    <location>
        <begin position="87"/>
        <end position="100"/>
    </location>
</feature>
<evidence type="ECO:0000256" key="2">
    <source>
        <dbReference type="SAM" id="MobiDB-lite"/>
    </source>
</evidence>
<dbReference type="GO" id="GO:0060287">
    <property type="term" value="P:epithelial cilium movement involved in determination of left/right asymmetry"/>
    <property type="evidence" value="ECO:0007669"/>
    <property type="project" value="TreeGrafter"/>
</dbReference>
<proteinExistence type="predicted"/>
<dbReference type="PANTHER" id="PTHR16275:SF8">
    <property type="entry name" value="COILED-COIL DOMAIN-CONTAINING PROTEIN 40"/>
    <property type="match status" value="1"/>
</dbReference>
<feature type="region of interest" description="Disordered" evidence="2">
    <location>
        <begin position="1"/>
        <end position="104"/>
    </location>
</feature>
<dbReference type="GO" id="GO:0035082">
    <property type="term" value="P:axoneme assembly"/>
    <property type="evidence" value="ECO:0007669"/>
    <property type="project" value="InterPro"/>
</dbReference>
<dbReference type="AlphaFoldDB" id="A0AAV6GVB2"/>
<keyword evidence="4" id="KW-1185">Reference proteome</keyword>
<dbReference type="EMBL" id="JADWDJ010000007">
    <property type="protein sequence ID" value="KAG5278974.1"/>
    <property type="molecule type" value="Genomic_DNA"/>
</dbReference>
<dbReference type="GO" id="GO:0005737">
    <property type="term" value="C:cytoplasm"/>
    <property type="evidence" value="ECO:0007669"/>
    <property type="project" value="TreeGrafter"/>
</dbReference>
<keyword evidence="1" id="KW-0175">Coiled coil</keyword>
<feature type="coiled-coil region" evidence="1">
    <location>
        <begin position="485"/>
        <end position="533"/>
    </location>
</feature>
<feature type="coiled-coil region" evidence="1">
    <location>
        <begin position="247"/>
        <end position="330"/>
    </location>
</feature>
<dbReference type="GO" id="GO:0001947">
    <property type="term" value="P:heart looping"/>
    <property type="evidence" value="ECO:0007669"/>
    <property type="project" value="TreeGrafter"/>
</dbReference>
<dbReference type="GO" id="GO:0005929">
    <property type="term" value="C:cilium"/>
    <property type="evidence" value="ECO:0007669"/>
    <property type="project" value="TreeGrafter"/>
</dbReference>
<dbReference type="GO" id="GO:0005576">
    <property type="term" value="C:extracellular region"/>
    <property type="evidence" value="ECO:0007669"/>
    <property type="project" value="GOC"/>
</dbReference>
<dbReference type="Proteomes" id="UP000823561">
    <property type="component" value="Chromosome 7"/>
</dbReference>
<evidence type="ECO:0000313" key="4">
    <source>
        <dbReference type="Proteomes" id="UP000823561"/>
    </source>
</evidence>
<reference evidence="3" key="1">
    <citation type="submission" date="2020-10" db="EMBL/GenBank/DDBJ databases">
        <title>Chromosome-scale genome assembly of the Allis shad, Alosa alosa.</title>
        <authorList>
            <person name="Margot Z."/>
            <person name="Christophe K."/>
            <person name="Cabau C."/>
            <person name="Louis A."/>
            <person name="Berthelot C."/>
            <person name="Parey E."/>
            <person name="Roest Crollius H."/>
            <person name="Montfort J."/>
            <person name="Robinson-Rechavi M."/>
            <person name="Bucao C."/>
            <person name="Bouchez O."/>
            <person name="Gislard M."/>
            <person name="Lluch J."/>
            <person name="Milhes M."/>
            <person name="Lampietro C."/>
            <person name="Lopez Roques C."/>
            <person name="Donnadieu C."/>
            <person name="Braasch I."/>
            <person name="Desvignes T."/>
            <person name="Postlethwait J."/>
            <person name="Bobe J."/>
            <person name="Guiguen Y."/>
        </authorList>
    </citation>
    <scope>NUCLEOTIDE SEQUENCE</scope>
    <source>
        <strain evidence="3">M-15738</strain>
        <tissue evidence="3">Blood</tissue>
    </source>
</reference>
<organism evidence="3 4">
    <name type="scientific">Alosa alosa</name>
    <name type="common">allis shad</name>
    <dbReference type="NCBI Taxonomy" id="278164"/>
    <lineage>
        <taxon>Eukaryota</taxon>
        <taxon>Metazoa</taxon>
        <taxon>Chordata</taxon>
        <taxon>Craniata</taxon>
        <taxon>Vertebrata</taxon>
        <taxon>Euteleostomi</taxon>
        <taxon>Actinopterygii</taxon>
        <taxon>Neopterygii</taxon>
        <taxon>Teleostei</taxon>
        <taxon>Clupei</taxon>
        <taxon>Clupeiformes</taxon>
        <taxon>Clupeoidei</taxon>
        <taxon>Clupeidae</taxon>
        <taxon>Alosa</taxon>
    </lineage>
</organism>
<evidence type="ECO:0000313" key="3">
    <source>
        <dbReference type="EMBL" id="KAG5278974.1"/>
    </source>
</evidence>
<gene>
    <name evidence="3" type="ORF">AALO_G00104760</name>
</gene>
<comment type="caution">
    <text evidence="3">The sequence shown here is derived from an EMBL/GenBank/DDBJ whole genome shotgun (WGS) entry which is preliminary data.</text>
</comment>
<feature type="coiled-coil region" evidence="1">
    <location>
        <begin position="128"/>
        <end position="197"/>
    </location>
</feature>
<evidence type="ECO:0000256" key="1">
    <source>
        <dbReference type="SAM" id="Coils"/>
    </source>
</evidence>
<feature type="coiled-coil region" evidence="1">
    <location>
        <begin position="704"/>
        <end position="745"/>
    </location>
</feature>
<dbReference type="InterPro" id="IPR037386">
    <property type="entry name" value="CCDC40"/>
</dbReference>
<accession>A0AAV6GVB2</accession>
<protein>
    <recommendedName>
        <fullName evidence="5">Coiled-coil domain-containing protein 40</fullName>
    </recommendedName>
</protein>
<feature type="compositionally biased region" description="Polar residues" evidence="2">
    <location>
        <begin position="43"/>
        <end position="52"/>
    </location>
</feature>
<dbReference type="Pfam" id="PF08647">
    <property type="entry name" value="BRE1"/>
    <property type="match status" value="1"/>
</dbReference>
<dbReference type="PANTHER" id="PTHR16275">
    <property type="entry name" value="COILED-COIL DOMAIN-CONTAINING PROTEIN 40"/>
    <property type="match status" value="1"/>
</dbReference>
<name>A0AAV6GVB2_9TELE</name>